<dbReference type="SMART" id="SM00150">
    <property type="entry name" value="SPEC"/>
    <property type="match status" value="4"/>
</dbReference>
<dbReference type="Gene3D" id="2.60.40.10">
    <property type="entry name" value="Immunoglobulins"/>
    <property type="match status" value="7"/>
</dbReference>
<feature type="compositionally biased region" description="Polar residues" evidence="6">
    <location>
        <begin position="13"/>
        <end position="22"/>
    </location>
</feature>
<evidence type="ECO:0000256" key="3">
    <source>
        <dbReference type="ARBA" id="ARBA00022490"/>
    </source>
</evidence>
<feature type="region of interest" description="Disordered" evidence="6">
    <location>
        <begin position="2036"/>
        <end position="2111"/>
    </location>
</feature>
<feature type="domain" description="Ig-like" evidence="7">
    <location>
        <begin position="1158"/>
        <end position="1245"/>
    </location>
</feature>
<evidence type="ECO:0000313" key="9">
    <source>
        <dbReference type="Proteomes" id="UP000663860"/>
    </source>
</evidence>
<comment type="similarity">
    <text evidence="2">Belongs to the protein kinase superfamily. CAMK Ser/Thr protein kinase family.</text>
</comment>
<sequence>MADQEEHHHPHRTTASANFTSASDGSISQVHVNVSDTDAIFNSTDNPPTTTTISTIAVQAGESRIILAILRSSDIVRVRIQQMEPDLLDIGSNLGDTIKYQTVHDELISKLKAKQDHITELLTRADDLVTQQKSYNEVYEAMARSLGEAWKELNLQLEGRRNLLNQAIRYHTIANRFNERVNDARSWFTSLESANFDNKLLNVLFDEHDLYRKEVLEASLDTINEGQRLLECIKHLGSLNESINQHSIVAACFEIEHLLGIHHEERQQFEDEWERNRKILSEYIQMSEIKHDIDQILSWLQERGQSYLENTDLGRTLDDNKRLQNIHNEIEHESQNVHDRVLRCMRAADSWVHTGLIRADRLHAHAHTLLALWEKWALKLDSRRRLLRLTSKFYIDSSNALTVLDSLDTQLLSLSTNQLRSSEDLIQEYNQINEKLIQSTDIPLREGHILLEKTSINDSSTQTIRERVYDLEKRIEKIRFKLKEDYDKLDRQGSSLYQTFDHECTRLQSWLYNVAERFLNSNRIFIDLNNNIDITQQANDFLESHQQIIERDLKNREEDIHRLGTLVHELQLSNDRNWQAARTRFDNIFPVWQNLSDKIIRRHTLAQSYVDFRYQAEQLTNGLASIDDVIGYRDNIDLLPESAVKHIEETWSNLRSNYHELINNSKRIRHALETESEHLNLQSSDTQRSIFDQCEHITRKFEQISSSFDLWIRKLANLKDFKNQWQQFVYDARTTIDKVHRFELNIVPTSFSTNDNIEKYQRLLSDFANTVQEITREVEDRLRIAEQLSMRGETNGQKEQIVNELVKVHQQYLSRINQTRSFLHTMIDYYKNTSKIEIQLTNNEQILLSLPNDIRSTEVLMRQYETEREKIIQTYEQCRQDARLAENKAQQCGITTFINEIYLKQNEIESKYTQWQQQCEENRSKLKQRVEWCQFLDDKYKIVYEISSLQHEIDRRKQNIPQTYRDALSRVETMHEINRLYDSCERAVRRFRTTAEIMIQQKHPEYEQVEYEIRDVEKKLSVVHVSIGDYREHVDKTTTYYKLIDEMEQWHQESSQLLIQIGRDTMHCQTAYDTKILLDKVSKAIDQGKEYEQEKMKYITTLAVDVFGPDEGHHQIKHVTAKNIELINAFIKVHQDISVVQRNFEHRTDYYKETKQLPVFIKPLKDITINEGTKFTFECIIDGVEPINVTWLKDKTFISSLTHDIQYERGLATLSLIDVQKDDSAYYTCRASNTAGTVESSAYLIVKVGIPIIGNDNKYQQYHAPTFVEPLRSQDASIDSTVIFECILYGEPTPHVIWERDGVELCEGDSLSDSTSKHQLYRLTLRHVQLSDAGEYACRARNITGEATSVADLCIYSNQQQHDRCEKENDHGLYRITAVNSMGQAESICQVNIQSKDTQIFRDRLQTVRSAPNIIETFENRTVHEGERILFQVRITGQPKPQIIWYKDNQPLRNTHDHKIRNQDDIYTLEIPELFMDDAGTYMVKAINIDGEAKCESILTILPAMNTMSMNTEQINIQSNSFPPEFPQVFTDRKSSMNIEQTNIQSNSFQPGFPSVFTDRKPSMNIEQMNIQSNGFPPEFLQLFTDRQSSINSTIQFEARLIGTQPLNVYWLFNGIPILNLPNNQRYQQQILNDTYSLTVHDVQYEDIGRYTLNAENSWGKATCTAELFIPPTSMSAVNSMGQAESICQVNIQSKDTQIFRDRLQTVRSAPNIIQTFENRTVHEGEQILFQVRITGQPKPQIIWYKDNQPLRNTHDHKIRNQDDIYTLEIPELFMDDAGTYMVKAINIDGEAKCESILTILPAMNTMSMNTEQINIQSNSFQPEFPQVFTDRKSSMNIEQMNIQSNSFQPEFPQVFTNRKPSMNIEQTNIQSNSFQPEFPQVFTDRKSSMNIEQMNIQSNGFPPEFLQLFTDRQSSINSTIKFEARLIGTQPLNVYWLFNGIPILNLPNNQRYQQQILNDTYSLTVHDVQYEDIGRYTLNAENSWGKATCTAELFIPPTSMSENSWGKATCTAELFIPPTSMSGTESNSNMLSDLLVKMSPSPPSNRKRHIETTQQHQQQTSSTNTHEYEQEFENRRHSSFSSSNTNKRYRPLQSSLDRAQSITRDDECRRRQYPKSIDVFIPFDLLEKERTQQHQQQQQQQQSTKSTTMTRSYECEVEQKRRSSSMSNKQQRKTDFNQEEEYLRCLRDLTEEYEKNKRQKKSVDNRKKKTTIDTQEEYESIEEVYHQRIPATTTTTTTTEEIIQRSAYQIPKLPLTTSTTMNRTSSSSMNRINQFERQFVDNFSIRPLQQQQQQTTISYSGRNENEQRLTAAQRSFSEELLYKRLIPTAKQLYTTPSATASEAGFVTSEEDLTTMEYRLKRKERLKPIRIFSSTSSIPGETSIKYVRTERQPVELLVPKPQIVTTQGEHSTTVVKDVRRSTGKITTNVHQQHQRATIEGEHELRIIEEPISSGQILPVEFTIPKPVEILPSEHSSTFVVESKKGGRFQTLDISSALTREHTLTGEHELRVISEPISSGLHNKAVELLFPKPPLPPAPSQHSSTVVKHTRAAPSSLIVDNIQTTLKGEHELRYVDKPIQSGPADSVELIVPKSVTETAEHTTTIVTETQPQRRVLEITGSGRKMESEHETKFFRDSVRVEEEVEVRLPKQQIERAEHTTTIVKHSRGKGPIIEVDSTHRRIEGEHETRIVEESVEARANSMQLLVAKPQLPAEHSTTIVKEQRGKSQIYSIDRTQSIPGEHQTKYYEQPVEAFGEMQVVFPKHQPVIGPLEGEHMSTLIKQVHGRQIVYDDRLREIPGEHSLTVIDNTRVDRGAESEVEFIVPKTQMRRTEEYSRTNIQNRSQRPVSSSDYDEVFASSAGEEETIRRRRYRYDEEEESGWTSGGEHTTTYVKHARAKFEPVELVVDKPRIMPSISTLIADIQGPAQITSIRPSTVVIPEDSSVKLNMDLNSQNIQEQYDEMELVFEKPLVRDSSTKLLATIQPGLEIKSFRPTTNIQQQSKTIEENSSSLTMQMQQEQEEETLELRIRKPHIQESSSVLIANIQPELGIQGGLKASPYIPQPIEESSTALTMELNADQEIAPFELIIPRFGVESSTSTVVAQIAPTMAGIRAKVDIPHVEKSTSKFVLEQKKRFDEEVELIMPKPRRIETSTTTMLADVEAKLETKQIRPSQYQSETSTSTFYLDQTIPDVIPEPVEIRLRQPIIGESSTTLLANVKATLDTQQIKVLGNQYQPMQESSSALFIDTVSNQIQPSEVELILPRPHIQESTSVVFADVRPTLDTSQTHIVYPQPIQYPVKSSSQLILQQDEIEIAPVELHLHRQPSSHTLVAKLDDTRTRTKDMYVLGTGNTQEQQQYGYQTRDSSSTLYTDYNNRPVDTRYTSDNRRVSSMSEQQRREFHSKMTTSTSGGGVGVSDNSSTFITEIEPRQLEPVEFIVSGSLTGNNNRLEQYSSGGTNHLTTTTTTTSTTNKRTMASTENTNYDTTKNIGSNENYAPYFISSLHDQTVREGESVLFEIVVSALPLAEIIWDKDGEIIGMDSAFRIDYYSDGRATLYIQETFIDDQGYYTCTAVNSLGSCRTTARLICKSTNERMSPTRRQLNTSAVSSSVQFQRQTSGPSQQAASYRVYSHSEPSLTSRQESPSKIVTEITEETQVIQIPPQKPQYQQHNEISYTVQGKQPKLEPVSFQVSTIKENIQPNIINDGNSDPNPFKIFGAKLRSRPTQGIVPSYDDPTTMNYSQEQQPQQQTSSSNFSQYHPSSSQQPHSSSFSSTQPNFTKGRQ</sequence>
<feature type="domain" description="Ig-like" evidence="7">
    <location>
        <begin position="3495"/>
        <end position="3584"/>
    </location>
</feature>
<feature type="domain" description="Ig-like" evidence="7">
    <location>
        <begin position="1578"/>
        <end position="1669"/>
    </location>
</feature>
<feature type="domain" description="Ig-like" evidence="7">
    <location>
        <begin position="1265"/>
        <end position="1351"/>
    </location>
</feature>
<accession>A0A813QVS5</accession>
<protein>
    <recommendedName>
        <fullName evidence="7">Ig-like domain-containing protein</fullName>
    </recommendedName>
</protein>
<dbReference type="SMART" id="SM00408">
    <property type="entry name" value="IGc2"/>
    <property type="match status" value="7"/>
</dbReference>
<dbReference type="SUPFAM" id="SSF46966">
    <property type="entry name" value="Spectrin repeat"/>
    <property type="match status" value="4"/>
</dbReference>
<feature type="compositionally biased region" description="Low complexity" evidence="6">
    <location>
        <begin position="3459"/>
        <end position="3468"/>
    </location>
</feature>
<dbReference type="InterPro" id="IPR013783">
    <property type="entry name" value="Ig-like_fold"/>
</dbReference>
<gene>
    <name evidence="8" type="ORF">IZO911_LOCUS5356</name>
</gene>
<feature type="compositionally biased region" description="Basic and acidic residues" evidence="6">
    <location>
        <begin position="2067"/>
        <end position="2077"/>
    </location>
</feature>
<evidence type="ECO:0000256" key="1">
    <source>
        <dbReference type="ARBA" id="ARBA00004496"/>
    </source>
</evidence>
<comment type="caution">
    <text evidence="8">The sequence shown here is derived from an EMBL/GenBank/DDBJ whole genome shotgun (WGS) entry which is preliminary data.</text>
</comment>
<feature type="region of interest" description="Disordered" evidence="6">
    <location>
        <begin position="3591"/>
        <end position="3642"/>
    </location>
</feature>
<feature type="compositionally biased region" description="Polar residues" evidence="6">
    <location>
        <begin position="3449"/>
        <end position="3458"/>
    </location>
</feature>
<feature type="compositionally biased region" description="Basic and acidic residues" evidence="6">
    <location>
        <begin position="3376"/>
        <end position="3386"/>
    </location>
</feature>
<proteinExistence type="inferred from homology"/>
<evidence type="ECO:0000259" key="7">
    <source>
        <dbReference type="PROSITE" id="PS50835"/>
    </source>
</evidence>
<organism evidence="8 9">
    <name type="scientific">Adineta steineri</name>
    <dbReference type="NCBI Taxonomy" id="433720"/>
    <lineage>
        <taxon>Eukaryota</taxon>
        <taxon>Metazoa</taxon>
        <taxon>Spiralia</taxon>
        <taxon>Gnathifera</taxon>
        <taxon>Rotifera</taxon>
        <taxon>Eurotatoria</taxon>
        <taxon>Bdelloidea</taxon>
        <taxon>Adinetida</taxon>
        <taxon>Adinetidae</taxon>
        <taxon>Adineta</taxon>
    </lineage>
</organism>
<dbReference type="PANTHER" id="PTHR47633:SF15">
    <property type="entry name" value="IG-LIKE DOMAIN-CONTAINING PROTEIN"/>
    <property type="match status" value="1"/>
</dbReference>
<feature type="compositionally biased region" description="Polar residues" evidence="6">
    <location>
        <begin position="3591"/>
        <end position="3622"/>
    </location>
</feature>
<comment type="subcellular location">
    <subcellularLocation>
        <location evidence="1">Cytoplasm</location>
    </subcellularLocation>
</comment>
<dbReference type="SMART" id="SM00409">
    <property type="entry name" value="IG"/>
    <property type="match status" value="7"/>
</dbReference>
<evidence type="ECO:0000256" key="2">
    <source>
        <dbReference type="ARBA" id="ARBA00006692"/>
    </source>
</evidence>
<evidence type="ECO:0000313" key="8">
    <source>
        <dbReference type="EMBL" id="CAF0772380.1"/>
    </source>
</evidence>
<dbReference type="FunFam" id="2.60.40.10:FF:000107">
    <property type="entry name" value="Myosin, light chain kinase a"/>
    <property type="match status" value="4"/>
</dbReference>
<dbReference type="FunFam" id="2.60.40.10:FF:000080">
    <property type="entry name" value="Myosin light chain kinase, smooth muscle"/>
    <property type="match status" value="1"/>
</dbReference>
<dbReference type="PROSITE" id="PS50835">
    <property type="entry name" value="IG_LIKE"/>
    <property type="match status" value="7"/>
</dbReference>
<feature type="compositionally biased region" description="Low complexity" evidence="6">
    <location>
        <begin position="3738"/>
        <end position="3770"/>
    </location>
</feature>
<feature type="compositionally biased region" description="Polar residues" evidence="6">
    <location>
        <begin position="2835"/>
        <end position="2849"/>
    </location>
</feature>
<feature type="compositionally biased region" description="Low complexity" evidence="6">
    <location>
        <begin position="2134"/>
        <end position="2143"/>
    </location>
</feature>
<dbReference type="InterPro" id="IPR007110">
    <property type="entry name" value="Ig-like_dom"/>
</dbReference>
<dbReference type="EMBL" id="CAJNOE010000031">
    <property type="protein sequence ID" value="CAF0772380.1"/>
    <property type="molecule type" value="Genomic_DNA"/>
</dbReference>
<keyword evidence="4" id="KW-0393">Immunoglobulin domain</keyword>
<dbReference type="CDD" id="cd00096">
    <property type="entry name" value="Ig"/>
    <property type="match status" value="1"/>
</dbReference>
<feature type="region of interest" description="Disordered" evidence="6">
    <location>
        <begin position="3449"/>
        <end position="3468"/>
    </location>
</feature>
<evidence type="ECO:0000256" key="5">
    <source>
        <dbReference type="SAM" id="Coils"/>
    </source>
</evidence>
<dbReference type="GO" id="GO:0005737">
    <property type="term" value="C:cytoplasm"/>
    <property type="evidence" value="ECO:0007669"/>
    <property type="project" value="UniProtKB-SubCell"/>
</dbReference>
<dbReference type="Pfam" id="PF07679">
    <property type="entry name" value="I-set"/>
    <property type="match status" value="7"/>
</dbReference>
<reference evidence="8" key="1">
    <citation type="submission" date="2021-02" db="EMBL/GenBank/DDBJ databases">
        <authorList>
            <person name="Nowell W R."/>
        </authorList>
    </citation>
    <scope>NUCLEOTIDE SEQUENCE</scope>
</reference>
<dbReference type="SUPFAM" id="SSF48726">
    <property type="entry name" value="Immunoglobulin"/>
    <property type="match status" value="7"/>
</dbReference>
<dbReference type="GO" id="GO:0060298">
    <property type="term" value="P:positive regulation of sarcomere organization"/>
    <property type="evidence" value="ECO:0007669"/>
    <property type="project" value="UniProtKB-ARBA"/>
</dbReference>
<feature type="domain" description="Ig-like" evidence="7">
    <location>
        <begin position="1904"/>
        <end position="1995"/>
    </location>
</feature>
<keyword evidence="3" id="KW-0963">Cytoplasm</keyword>
<feature type="region of interest" description="Disordered" evidence="6">
    <location>
        <begin position="3715"/>
        <end position="3780"/>
    </location>
</feature>
<dbReference type="InterPro" id="IPR013098">
    <property type="entry name" value="Ig_I-set"/>
</dbReference>
<dbReference type="InterPro" id="IPR003598">
    <property type="entry name" value="Ig_sub2"/>
</dbReference>
<feature type="coiled-coil region" evidence="5">
    <location>
        <begin position="861"/>
        <end position="888"/>
    </location>
</feature>
<evidence type="ECO:0000256" key="4">
    <source>
        <dbReference type="ARBA" id="ARBA00023319"/>
    </source>
</evidence>
<dbReference type="InterPro" id="IPR036179">
    <property type="entry name" value="Ig-like_dom_sf"/>
</dbReference>
<evidence type="ECO:0000256" key="6">
    <source>
        <dbReference type="SAM" id="MobiDB-lite"/>
    </source>
</evidence>
<feature type="domain" description="Ig-like" evidence="7">
    <location>
        <begin position="1412"/>
        <end position="1500"/>
    </location>
</feature>
<feature type="compositionally biased region" description="Polar residues" evidence="6">
    <location>
        <begin position="3771"/>
        <end position="3780"/>
    </location>
</feature>
<keyword evidence="5" id="KW-0175">Coiled coil</keyword>
<feature type="domain" description="Ig-like" evidence="7">
    <location>
        <begin position="1711"/>
        <end position="1799"/>
    </location>
</feature>
<feature type="compositionally biased region" description="Polar residues" evidence="6">
    <location>
        <begin position="3362"/>
        <end position="3372"/>
    </location>
</feature>
<feature type="compositionally biased region" description="Polar residues" evidence="6">
    <location>
        <begin position="2080"/>
        <end position="2103"/>
    </location>
</feature>
<dbReference type="InterPro" id="IPR056701">
    <property type="entry name" value="DUF7799"/>
</dbReference>
<dbReference type="FunFam" id="2.60.40.10:FF:000425">
    <property type="entry name" value="Myosin light chain kinase"/>
    <property type="match status" value="2"/>
</dbReference>
<feature type="region of interest" description="Disordered" evidence="6">
    <location>
        <begin position="2831"/>
        <end position="2859"/>
    </location>
</feature>
<dbReference type="GO" id="GO:0045989">
    <property type="term" value="P:positive regulation of striated muscle contraction"/>
    <property type="evidence" value="ECO:0007669"/>
    <property type="project" value="UniProtKB-ARBA"/>
</dbReference>
<dbReference type="Proteomes" id="UP000663860">
    <property type="component" value="Unassembled WGS sequence"/>
</dbReference>
<feature type="region of interest" description="Disordered" evidence="6">
    <location>
        <begin position="1"/>
        <end position="22"/>
    </location>
</feature>
<feature type="region of interest" description="Disordered" evidence="6">
    <location>
        <begin position="2131"/>
        <end position="2177"/>
    </location>
</feature>
<dbReference type="InterPro" id="IPR018159">
    <property type="entry name" value="Spectrin/alpha-actinin"/>
</dbReference>
<feature type="region of interest" description="Disordered" evidence="6">
    <location>
        <begin position="3362"/>
        <end position="3417"/>
    </location>
</feature>
<feature type="compositionally biased region" description="Polar residues" evidence="6">
    <location>
        <begin position="3630"/>
        <end position="3642"/>
    </location>
</feature>
<name>A0A813QVS5_9BILA</name>
<feature type="compositionally biased region" description="Low complexity" evidence="6">
    <location>
        <begin position="2053"/>
        <end position="2066"/>
    </location>
</feature>
<dbReference type="PANTHER" id="PTHR47633">
    <property type="entry name" value="IMMUNOGLOBULIN"/>
    <property type="match status" value="1"/>
</dbReference>
<dbReference type="InterPro" id="IPR003599">
    <property type="entry name" value="Ig_sub"/>
</dbReference>
<dbReference type="Gene3D" id="1.20.58.60">
    <property type="match status" value="4"/>
</dbReference>
<dbReference type="Pfam" id="PF25075">
    <property type="entry name" value="DUF7799"/>
    <property type="match status" value="1"/>
</dbReference>